<name>A0ABP7A227_9ACTN</name>
<dbReference type="EMBL" id="BAAAZO010000009">
    <property type="protein sequence ID" value="GAA3623409.1"/>
    <property type="molecule type" value="Genomic_DNA"/>
</dbReference>
<evidence type="ECO:0000313" key="3">
    <source>
        <dbReference type="EMBL" id="GAA3623409.1"/>
    </source>
</evidence>
<proteinExistence type="predicted"/>
<organism evidence="3 4">
    <name type="scientific">Kineosporia mesophila</name>
    <dbReference type="NCBI Taxonomy" id="566012"/>
    <lineage>
        <taxon>Bacteria</taxon>
        <taxon>Bacillati</taxon>
        <taxon>Actinomycetota</taxon>
        <taxon>Actinomycetes</taxon>
        <taxon>Kineosporiales</taxon>
        <taxon>Kineosporiaceae</taxon>
        <taxon>Kineosporia</taxon>
    </lineage>
</organism>
<dbReference type="Proteomes" id="UP001501074">
    <property type="component" value="Unassembled WGS sequence"/>
</dbReference>
<protein>
    <submittedName>
        <fullName evidence="3">Uncharacterized protein</fullName>
    </submittedName>
</protein>
<feature type="signal peptide" evidence="2">
    <location>
        <begin position="1"/>
        <end position="24"/>
    </location>
</feature>
<evidence type="ECO:0000256" key="2">
    <source>
        <dbReference type="SAM" id="SignalP"/>
    </source>
</evidence>
<keyword evidence="4" id="KW-1185">Reference proteome</keyword>
<evidence type="ECO:0000256" key="1">
    <source>
        <dbReference type="ARBA" id="ARBA00022729"/>
    </source>
</evidence>
<dbReference type="RefSeq" id="WP_231481340.1">
    <property type="nucleotide sequence ID" value="NZ_BAAAZO010000009.1"/>
</dbReference>
<comment type="caution">
    <text evidence="3">The sequence shown here is derived from an EMBL/GenBank/DDBJ whole genome shotgun (WGS) entry which is preliminary data.</text>
</comment>
<feature type="chain" id="PRO_5046217491" evidence="2">
    <location>
        <begin position="25"/>
        <end position="114"/>
    </location>
</feature>
<accession>A0ABP7A227</accession>
<gene>
    <name evidence="3" type="ORF">GCM10022223_45470</name>
</gene>
<dbReference type="Gene3D" id="3.30.1450.10">
    <property type="match status" value="1"/>
</dbReference>
<sequence>MRRALIGVGVVATLVVGGATSADAAVKNTSCVTNAEFGKVKVGMSKAQVAKVIGGNGTRTSYETNAQGYGEEVRTYKACNLPTATVQVVFGSKQDLPAPSIGWAAGKVWVEGWK</sequence>
<evidence type="ECO:0000313" key="4">
    <source>
        <dbReference type="Proteomes" id="UP001501074"/>
    </source>
</evidence>
<keyword evidence="1 2" id="KW-0732">Signal</keyword>
<dbReference type="InterPro" id="IPR037873">
    <property type="entry name" value="BamE-like"/>
</dbReference>
<reference evidence="4" key="1">
    <citation type="journal article" date="2019" name="Int. J. Syst. Evol. Microbiol.">
        <title>The Global Catalogue of Microorganisms (GCM) 10K type strain sequencing project: providing services to taxonomists for standard genome sequencing and annotation.</title>
        <authorList>
            <consortium name="The Broad Institute Genomics Platform"/>
            <consortium name="The Broad Institute Genome Sequencing Center for Infectious Disease"/>
            <person name="Wu L."/>
            <person name="Ma J."/>
        </authorList>
    </citation>
    <scope>NUCLEOTIDE SEQUENCE [LARGE SCALE GENOMIC DNA]</scope>
    <source>
        <strain evidence="4">JCM 16902</strain>
    </source>
</reference>